<name>A0A0E9U2L7_ANGAN</name>
<accession>A0A0E9U2L7</accession>
<reference evidence="1" key="2">
    <citation type="journal article" date="2015" name="Fish Shellfish Immunol.">
        <title>Early steps in the European eel (Anguilla anguilla)-Vibrio vulnificus interaction in the gills: Role of the RtxA13 toxin.</title>
        <authorList>
            <person name="Callol A."/>
            <person name="Pajuelo D."/>
            <person name="Ebbesson L."/>
            <person name="Teles M."/>
            <person name="MacKenzie S."/>
            <person name="Amaro C."/>
        </authorList>
    </citation>
    <scope>NUCLEOTIDE SEQUENCE</scope>
</reference>
<sequence>MFLLICKSIGQVVYNVM</sequence>
<dbReference type="EMBL" id="GBXM01049162">
    <property type="protein sequence ID" value="JAH59415.1"/>
    <property type="molecule type" value="Transcribed_RNA"/>
</dbReference>
<protein>
    <submittedName>
        <fullName evidence="1">Uncharacterized protein</fullName>
    </submittedName>
</protein>
<reference evidence="1" key="1">
    <citation type="submission" date="2014-11" db="EMBL/GenBank/DDBJ databases">
        <authorList>
            <person name="Amaro Gonzalez C."/>
        </authorList>
    </citation>
    <scope>NUCLEOTIDE SEQUENCE</scope>
</reference>
<proteinExistence type="predicted"/>
<dbReference type="AlphaFoldDB" id="A0A0E9U2L7"/>
<evidence type="ECO:0000313" key="1">
    <source>
        <dbReference type="EMBL" id="JAH59415.1"/>
    </source>
</evidence>
<organism evidence="1">
    <name type="scientific">Anguilla anguilla</name>
    <name type="common">European freshwater eel</name>
    <name type="synonym">Muraena anguilla</name>
    <dbReference type="NCBI Taxonomy" id="7936"/>
    <lineage>
        <taxon>Eukaryota</taxon>
        <taxon>Metazoa</taxon>
        <taxon>Chordata</taxon>
        <taxon>Craniata</taxon>
        <taxon>Vertebrata</taxon>
        <taxon>Euteleostomi</taxon>
        <taxon>Actinopterygii</taxon>
        <taxon>Neopterygii</taxon>
        <taxon>Teleostei</taxon>
        <taxon>Anguilliformes</taxon>
        <taxon>Anguillidae</taxon>
        <taxon>Anguilla</taxon>
    </lineage>
</organism>